<organism evidence="4 5">
    <name type="scientific">Exserohilum turcicum (strain 28A)</name>
    <name type="common">Northern leaf blight fungus</name>
    <name type="synonym">Setosphaeria turcica</name>
    <dbReference type="NCBI Taxonomy" id="671987"/>
    <lineage>
        <taxon>Eukaryota</taxon>
        <taxon>Fungi</taxon>
        <taxon>Dikarya</taxon>
        <taxon>Ascomycota</taxon>
        <taxon>Pezizomycotina</taxon>
        <taxon>Dothideomycetes</taxon>
        <taxon>Pleosporomycetidae</taxon>
        <taxon>Pleosporales</taxon>
        <taxon>Pleosporineae</taxon>
        <taxon>Pleosporaceae</taxon>
        <taxon>Exserohilum</taxon>
    </lineage>
</organism>
<dbReference type="Pfam" id="PF18637">
    <property type="entry name" value="AUDH_Cupin"/>
    <property type="match status" value="1"/>
</dbReference>
<dbReference type="InterPro" id="IPR028994">
    <property type="entry name" value="Integrin_alpha_N"/>
</dbReference>
<proteinExistence type="predicted"/>
<dbReference type="eggNOG" id="ENOG502RJXH">
    <property type="taxonomic scope" value="Eukaryota"/>
</dbReference>
<feature type="compositionally biased region" description="Polar residues" evidence="1">
    <location>
        <begin position="10"/>
        <end position="30"/>
    </location>
</feature>
<dbReference type="OrthoDB" id="5378718at2759"/>
<reference evidence="4 5" key="2">
    <citation type="journal article" date="2013" name="PLoS Genet.">
        <title>Comparative genome structure, secondary metabolite, and effector coding capacity across Cochliobolus pathogens.</title>
        <authorList>
            <person name="Condon B.J."/>
            <person name="Leng Y."/>
            <person name="Wu D."/>
            <person name="Bushley K.E."/>
            <person name="Ohm R.A."/>
            <person name="Otillar R."/>
            <person name="Martin J."/>
            <person name="Schackwitz W."/>
            <person name="Grimwood J."/>
            <person name="MohdZainudin N."/>
            <person name="Xue C."/>
            <person name="Wang R."/>
            <person name="Manning V.A."/>
            <person name="Dhillon B."/>
            <person name="Tu Z.J."/>
            <person name="Steffenson B.J."/>
            <person name="Salamov A."/>
            <person name="Sun H."/>
            <person name="Lowry S."/>
            <person name="LaButti K."/>
            <person name="Han J."/>
            <person name="Copeland A."/>
            <person name="Lindquist E."/>
            <person name="Barry K."/>
            <person name="Schmutz J."/>
            <person name="Baker S.E."/>
            <person name="Ciuffetti L.M."/>
            <person name="Grigoriev I.V."/>
            <person name="Zhong S."/>
            <person name="Turgeon B.G."/>
        </authorList>
    </citation>
    <scope>NUCLEOTIDE SEQUENCE [LARGE SCALE GENOMIC DNA]</scope>
    <source>
        <strain evidence="5">28A</strain>
    </source>
</reference>
<dbReference type="InterPro" id="IPR040887">
    <property type="entry name" value="AUDH_Cupin"/>
</dbReference>
<dbReference type="GeneID" id="19400967"/>
<sequence>MDDCERRVSPMQSLTPSNTGPAQAGTTSVQVPRYSSSVLPSDRNDGYWVETFHFDLEHDRVPGIIVSGLVSGLIEFLDNPIAEAEHKAREDIECDNGQLNDVKPTCEWTKYEIGKFDSPVAVTAVDITGNGLMDLVICHDYGPFMLECNLAGGHITWLENPGRNRLKYGHWKERYIGRWPAMHRIKAGHFTQRSYLEIVAASVVYGPHDKTTPIPIIRFQAPEKVLEAVEWPRDIIDDENFTVIHEVTVRKFNGPGGLDSMLICSREGLTWLYYEKKEWHRQLITVGEPMEPRQSPTSESPGSGDHWGSGCSDSGKFGGNPFAYIATLDPFHGIAACVYTKVDRGMKQQKWKRHVLDVYGTPNQQLKTGDGPGHFIVCADFDGDGNDEFLLSLFGPLDRDEHGETIPPGPGPNPNKGIMYYKPLDLENGIFAKWRIAEESTARIALGNFAGKGLVDLVSISYNVKRYYEEPRPVVRLYLNDFVRSRPANVEPAIVPTVWDQEGMVYVRDPANDRSLQHPHSIPLIDIGNYAISTEVYPKGHAIPVGAGHGIKVLYSSIGFFSEGKSYATMPAEEPVEIRSPFSVAPFTASMTTSSYNTAYASNITGAILLRLVPISSPSLFSTVGDVPVVTKLDTSSLGANLDSLHINSVDSLWWGIDNPFFKNANFHNLAGFHIRLLDSKKPICHMQFWTAGSGVNCGVHNHSDALFSEIHISLNSGTDTGGMSRLKAEFEDVPPKDMNTLDESAFDHLELKPLEEHGGIWKRDPYGKPMRGKNNVVQYPWHKWQAGNGSGVDLWLALEFNPDL</sequence>
<dbReference type="Pfam" id="PF22301">
    <property type="entry name" value="AUDH_beta_propeller"/>
    <property type="match status" value="1"/>
</dbReference>
<dbReference type="InterPro" id="IPR054583">
    <property type="entry name" value="Beta-prop_AUDH"/>
</dbReference>
<dbReference type="EMBL" id="KB908648">
    <property type="protein sequence ID" value="EOA85715.1"/>
    <property type="molecule type" value="Genomic_DNA"/>
</dbReference>
<feature type="region of interest" description="Disordered" evidence="1">
    <location>
        <begin position="288"/>
        <end position="311"/>
    </location>
</feature>
<protein>
    <recommendedName>
        <fullName evidence="6">Aldos-2-ulose dehydratase/isomerase (AUDH) Cupin domain-containing protein</fullName>
    </recommendedName>
</protein>
<evidence type="ECO:0000256" key="1">
    <source>
        <dbReference type="SAM" id="MobiDB-lite"/>
    </source>
</evidence>
<dbReference type="SUPFAM" id="SSF69318">
    <property type="entry name" value="Integrin alpha N-terminal domain"/>
    <property type="match status" value="1"/>
</dbReference>
<dbReference type="Proteomes" id="UP000016935">
    <property type="component" value="Unassembled WGS sequence"/>
</dbReference>
<reference evidence="4 5" key="1">
    <citation type="journal article" date="2012" name="PLoS Pathog.">
        <title>Diverse lifestyles and strategies of plant pathogenesis encoded in the genomes of eighteen Dothideomycetes fungi.</title>
        <authorList>
            <person name="Ohm R.A."/>
            <person name="Feau N."/>
            <person name="Henrissat B."/>
            <person name="Schoch C.L."/>
            <person name="Horwitz B.A."/>
            <person name="Barry K.W."/>
            <person name="Condon B.J."/>
            <person name="Copeland A.C."/>
            <person name="Dhillon B."/>
            <person name="Glaser F."/>
            <person name="Hesse C.N."/>
            <person name="Kosti I."/>
            <person name="LaButti K."/>
            <person name="Lindquist E.A."/>
            <person name="Lucas S."/>
            <person name="Salamov A.A."/>
            <person name="Bradshaw R.E."/>
            <person name="Ciuffetti L."/>
            <person name="Hamelin R.C."/>
            <person name="Kema G.H.J."/>
            <person name="Lawrence C."/>
            <person name="Scott J.A."/>
            <person name="Spatafora J.W."/>
            <person name="Turgeon B.G."/>
            <person name="de Wit P.J.G.M."/>
            <person name="Zhong S."/>
            <person name="Goodwin S.B."/>
            <person name="Grigoriev I.V."/>
        </authorList>
    </citation>
    <scope>NUCLEOTIDE SEQUENCE [LARGE SCALE GENOMIC DNA]</scope>
    <source>
        <strain evidence="5">28A</strain>
    </source>
</reference>
<name>R0IKX4_EXST2</name>
<accession>R0IKX4</accession>
<gene>
    <name evidence="4" type="ORF">SETTUDRAFT_169622</name>
</gene>
<dbReference type="HOGENOM" id="CLU_015427_0_0_1"/>
<dbReference type="RefSeq" id="XP_008026661.1">
    <property type="nucleotide sequence ID" value="XM_008028470.1"/>
</dbReference>
<feature type="domain" description="Aldos-2-ulose dehydratase beta-propeller" evidence="3">
    <location>
        <begin position="152"/>
        <end position="341"/>
    </location>
</feature>
<keyword evidence="5" id="KW-1185">Reference proteome</keyword>
<evidence type="ECO:0008006" key="6">
    <source>
        <dbReference type="Google" id="ProtNLM"/>
    </source>
</evidence>
<evidence type="ECO:0000313" key="5">
    <source>
        <dbReference type="Proteomes" id="UP000016935"/>
    </source>
</evidence>
<feature type="region of interest" description="Disordered" evidence="1">
    <location>
        <begin position="1"/>
        <end position="30"/>
    </location>
</feature>
<dbReference type="Gene3D" id="2.60.120.990">
    <property type="match status" value="1"/>
</dbReference>
<dbReference type="AlphaFoldDB" id="R0IKX4"/>
<feature type="domain" description="Aldos-2-ulose dehydratase/isomerase (AUDH) Cupin" evidence="2">
    <location>
        <begin position="493"/>
        <end position="802"/>
    </location>
</feature>
<evidence type="ECO:0000259" key="2">
    <source>
        <dbReference type="Pfam" id="PF18637"/>
    </source>
</evidence>
<evidence type="ECO:0000259" key="3">
    <source>
        <dbReference type="Pfam" id="PF22301"/>
    </source>
</evidence>
<evidence type="ECO:0000313" key="4">
    <source>
        <dbReference type="EMBL" id="EOA85715.1"/>
    </source>
</evidence>